<evidence type="ECO:0000256" key="1">
    <source>
        <dbReference type="SAM" id="Phobius"/>
    </source>
</evidence>
<name>A0A1V4HYC0_NITVU</name>
<keyword evidence="1" id="KW-1133">Transmembrane helix</keyword>
<dbReference type="Proteomes" id="UP000189940">
    <property type="component" value="Unassembled WGS sequence"/>
</dbReference>
<keyword evidence="1" id="KW-0812">Transmembrane</keyword>
<sequence>MENLMNRLIRRLDAADFATANDKREFSKTALDILKNIVLLGALKYAANKTAATGIEVLYWVGCALFFMHLTSFLLPWRVRILELLWRNNSIAHGIDVVINLLCIFIFQALIWYFIYDTSGKLAASH</sequence>
<evidence type="ECO:0000313" key="3">
    <source>
        <dbReference type="Proteomes" id="UP000189940"/>
    </source>
</evidence>
<keyword evidence="3" id="KW-1185">Reference proteome</keyword>
<comment type="caution">
    <text evidence="2">The sequence shown here is derived from an EMBL/GenBank/DDBJ whole genome shotgun (WGS) entry which is preliminary data.</text>
</comment>
<organism evidence="2 3">
    <name type="scientific">Nitrobacter vulgaris</name>
    <dbReference type="NCBI Taxonomy" id="29421"/>
    <lineage>
        <taxon>Bacteria</taxon>
        <taxon>Pseudomonadati</taxon>
        <taxon>Pseudomonadota</taxon>
        <taxon>Alphaproteobacteria</taxon>
        <taxon>Hyphomicrobiales</taxon>
        <taxon>Nitrobacteraceae</taxon>
        <taxon>Nitrobacter</taxon>
    </lineage>
</organism>
<accession>A0A1V4HYC0</accession>
<gene>
    <name evidence="2" type="ORF">B2M20_10745</name>
</gene>
<protein>
    <submittedName>
        <fullName evidence="2">Uncharacterized protein</fullName>
    </submittedName>
</protein>
<proteinExistence type="predicted"/>
<evidence type="ECO:0000313" key="2">
    <source>
        <dbReference type="EMBL" id="OPH82981.1"/>
    </source>
</evidence>
<feature type="transmembrane region" description="Helical" evidence="1">
    <location>
        <begin position="57"/>
        <end position="77"/>
    </location>
</feature>
<keyword evidence="1" id="KW-0472">Membrane</keyword>
<dbReference type="AlphaFoldDB" id="A0A1V4HYC0"/>
<feature type="transmembrane region" description="Helical" evidence="1">
    <location>
        <begin position="97"/>
        <end position="116"/>
    </location>
</feature>
<reference evidence="2 3" key="1">
    <citation type="submission" date="2017-02" db="EMBL/GenBank/DDBJ databases">
        <title>Genome sequence of the nitrite-oxidizing bacterium Nitrobacter vulgaris strain Ab1.</title>
        <authorList>
            <person name="Mellbye B.L."/>
            <person name="Davis E.W."/>
            <person name="Spieck E."/>
            <person name="Chang J.H."/>
            <person name="Bottomley P.J."/>
            <person name="Sayavedra-Soto L.A."/>
        </authorList>
    </citation>
    <scope>NUCLEOTIDE SEQUENCE [LARGE SCALE GENOMIC DNA]</scope>
    <source>
        <strain evidence="2 3">Ab1</strain>
    </source>
</reference>
<dbReference type="EMBL" id="MWPQ01000040">
    <property type="protein sequence ID" value="OPH82981.1"/>
    <property type="molecule type" value="Genomic_DNA"/>
</dbReference>